<dbReference type="AlphaFoldDB" id="A0A0H5QMV4"/>
<protein>
    <submittedName>
        <fullName evidence="2">Uncharacterized protein</fullName>
    </submittedName>
</protein>
<evidence type="ECO:0000313" key="2">
    <source>
        <dbReference type="EMBL" id="CRZ03510.1"/>
    </source>
</evidence>
<reference evidence="2" key="1">
    <citation type="submission" date="2015-04" db="EMBL/GenBank/DDBJ databases">
        <title>The genome sequence of the plant pathogenic Rhizarian Plasmodiophora brassicae reveals insights in its biotrophic life cycle and the origin of chitin synthesis.</title>
        <authorList>
            <person name="Schwelm A."/>
            <person name="Fogelqvist J."/>
            <person name="Knaust A."/>
            <person name="Julke S."/>
            <person name="Lilja T."/>
            <person name="Dhandapani V."/>
            <person name="Bonilla-Rosso G."/>
            <person name="Karlsson M."/>
            <person name="Shevchenko A."/>
            <person name="Choi S.R."/>
            <person name="Kim H.G."/>
            <person name="Park J.Y."/>
            <person name="Lim Y.P."/>
            <person name="Ludwig-Muller J."/>
            <person name="Dixelius C."/>
        </authorList>
    </citation>
    <scope>NUCLEOTIDE SEQUENCE</scope>
    <source>
        <tissue evidence="2">Potato root galls</tissue>
    </source>
</reference>
<proteinExistence type="predicted"/>
<name>A0A0H5QMV4_9EUKA</name>
<sequence>LDKIKEEIERQRNAAKANLESAIRKEMSQVKVAQLQELEESLKAEKVCMQHKIQEELDQSIQNALDRETSAMKTALSKCEIQMRREASERLEAIRQEGKHTTSKQVAALRSKLAKQFDEQEKVCRADISAFAKLDKKSLDFEAREA</sequence>
<feature type="non-terminal residue" evidence="2">
    <location>
        <position position="1"/>
    </location>
</feature>
<organism evidence="2">
    <name type="scientific">Spongospora subterranea</name>
    <dbReference type="NCBI Taxonomy" id="70186"/>
    <lineage>
        <taxon>Eukaryota</taxon>
        <taxon>Sar</taxon>
        <taxon>Rhizaria</taxon>
        <taxon>Endomyxa</taxon>
        <taxon>Phytomyxea</taxon>
        <taxon>Plasmodiophorida</taxon>
        <taxon>Plasmodiophoridae</taxon>
        <taxon>Spongospora</taxon>
    </lineage>
</organism>
<keyword evidence="1" id="KW-0175">Coiled coil</keyword>
<accession>A0A0H5QMV4</accession>
<feature type="coiled-coil region" evidence="1">
    <location>
        <begin position="1"/>
        <end position="45"/>
    </location>
</feature>
<dbReference type="EMBL" id="HACM01003068">
    <property type="protein sequence ID" value="CRZ03510.1"/>
    <property type="molecule type" value="Transcribed_RNA"/>
</dbReference>
<evidence type="ECO:0000256" key="1">
    <source>
        <dbReference type="SAM" id="Coils"/>
    </source>
</evidence>